<reference evidence="8" key="1">
    <citation type="submission" date="2008-02" db="EMBL/GenBank/DDBJ databases">
        <authorList>
            <person name="Fulton L."/>
            <person name="Clifton S."/>
            <person name="Fulton B."/>
            <person name="Xu J."/>
            <person name="Minx P."/>
            <person name="Pepin K.H."/>
            <person name="Johnson M."/>
            <person name="Thiruvilangam P."/>
            <person name="Bhonagiri V."/>
            <person name="Nash W.E."/>
            <person name="Mardis E.R."/>
            <person name="Wilson R.K."/>
        </authorList>
    </citation>
    <scope>NUCLEOTIDE SEQUENCE [LARGE SCALE GENOMIC DNA]</scope>
    <source>
        <strain evidence="8">DSM 1552</strain>
    </source>
</reference>
<dbReference type="GO" id="GO:0009252">
    <property type="term" value="P:peptidoglycan biosynthetic process"/>
    <property type="evidence" value="ECO:0007669"/>
    <property type="project" value="TreeGrafter"/>
</dbReference>
<evidence type="ECO:0000259" key="7">
    <source>
        <dbReference type="SMART" id="SM01005"/>
    </source>
</evidence>
<accession>B1BZD3</accession>
<dbReference type="PRINTS" id="PR00992">
    <property type="entry name" value="ALARACEMASE"/>
</dbReference>
<dbReference type="Gene3D" id="3.20.20.10">
    <property type="entry name" value="Alanine racemase"/>
    <property type="match status" value="1"/>
</dbReference>
<dbReference type="SUPFAM" id="SSF51419">
    <property type="entry name" value="PLP-binding barrel"/>
    <property type="match status" value="1"/>
</dbReference>
<dbReference type="CDD" id="cd00430">
    <property type="entry name" value="PLPDE_III_AR"/>
    <property type="match status" value="1"/>
</dbReference>
<sequence length="369" mass="42536">MFGLYYGLWRFFMSLHRDTYAMINLKYLKENIETIYKRFKRPLMAVIKADAYGHGYKEVASYIKDLEYIEMFAVATLQEAIELRELGITKGILILGAVPTTKEEIELAISYDISLTMISLEYMYHLQTLISNKPLKIHIKLDTGMQRIGLTNKKELEEMLQTIDRRKFILEGIFTHYATADGEEAAFVKQQQLFYKLVGQHEFKYIHCCNSAAMAYHQDNKSNLGRIGIVMYGIDPAGNESDYYKQVMSLFTRVSMVKKIKAGSRVGYGLTYTAKQDEYLATLPIGYADGIIRKNQGRRVYINGKYFEIVGRVCMDQMMVRVDESVKVGDKVEIFGDHISLASMAKDLDTIPYEIICLISKRVERIYIK</sequence>
<comment type="pathway">
    <text evidence="4">Amino-acid biosynthesis; D-alanine biosynthesis; D-alanine from L-alanine: step 1/1.</text>
</comment>
<evidence type="ECO:0000256" key="2">
    <source>
        <dbReference type="ARBA" id="ARBA00022898"/>
    </source>
</evidence>
<feature type="binding site" evidence="4 6">
    <location>
        <position position="147"/>
    </location>
    <ligand>
        <name>substrate</name>
    </ligand>
</feature>
<dbReference type="PROSITE" id="PS00395">
    <property type="entry name" value="ALANINE_RACEMASE"/>
    <property type="match status" value="1"/>
</dbReference>
<dbReference type="Gene3D" id="2.40.37.10">
    <property type="entry name" value="Lyase, Ornithine Decarboxylase, Chain A, domain 1"/>
    <property type="match status" value="1"/>
</dbReference>
<dbReference type="GO" id="GO:0008784">
    <property type="term" value="F:alanine racemase activity"/>
    <property type="evidence" value="ECO:0007669"/>
    <property type="project" value="UniProtKB-UniRule"/>
</dbReference>
<dbReference type="UniPathway" id="UPA00042">
    <property type="reaction ID" value="UER00497"/>
</dbReference>
<dbReference type="SUPFAM" id="SSF50621">
    <property type="entry name" value="Alanine racemase C-terminal domain-like"/>
    <property type="match status" value="1"/>
</dbReference>
<organism evidence="8 9">
    <name type="scientific">Thomasclavelia spiroformis DSM 1552</name>
    <dbReference type="NCBI Taxonomy" id="428126"/>
    <lineage>
        <taxon>Bacteria</taxon>
        <taxon>Bacillati</taxon>
        <taxon>Bacillota</taxon>
        <taxon>Erysipelotrichia</taxon>
        <taxon>Erysipelotrichales</taxon>
        <taxon>Coprobacillaceae</taxon>
        <taxon>Thomasclavelia</taxon>
    </lineage>
</organism>
<dbReference type="GO" id="GO:0030632">
    <property type="term" value="P:D-alanine biosynthetic process"/>
    <property type="evidence" value="ECO:0007669"/>
    <property type="project" value="UniProtKB-UniRule"/>
</dbReference>
<evidence type="ECO:0000313" key="9">
    <source>
        <dbReference type="Proteomes" id="UP000004910"/>
    </source>
</evidence>
<evidence type="ECO:0000256" key="1">
    <source>
        <dbReference type="ARBA" id="ARBA00001933"/>
    </source>
</evidence>
<dbReference type="EC" id="5.1.1.1" evidence="4"/>
<dbReference type="FunFam" id="3.20.20.10:FF:000002">
    <property type="entry name" value="Alanine racemase"/>
    <property type="match status" value="1"/>
</dbReference>
<dbReference type="Pfam" id="PF00842">
    <property type="entry name" value="Ala_racemase_C"/>
    <property type="match status" value="1"/>
</dbReference>
<dbReference type="HAMAP" id="MF_01201">
    <property type="entry name" value="Ala_racemase"/>
    <property type="match status" value="1"/>
</dbReference>
<evidence type="ECO:0000256" key="6">
    <source>
        <dbReference type="PIRSR" id="PIRSR600821-52"/>
    </source>
</evidence>
<dbReference type="HOGENOM" id="CLU_028393_2_1_9"/>
<dbReference type="STRING" id="428126.CLOSPI_00299"/>
<evidence type="ECO:0000256" key="3">
    <source>
        <dbReference type="ARBA" id="ARBA00023235"/>
    </source>
</evidence>
<dbReference type="SMART" id="SM01005">
    <property type="entry name" value="Ala_racemase_C"/>
    <property type="match status" value="1"/>
</dbReference>
<dbReference type="NCBIfam" id="TIGR00492">
    <property type="entry name" value="alr"/>
    <property type="match status" value="1"/>
</dbReference>
<keyword evidence="9" id="KW-1185">Reference proteome</keyword>
<gene>
    <name evidence="8" type="primary">alr</name>
    <name evidence="8" type="ORF">CLOSPI_00299</name>
</gene>
<dbReference type="GO" id="GO:0005829">
    <property type="term" value="C:cytosol"/>
    <property type="evidence" value="ECO:0007669"/>
    <property type="project" value="TreeGrafter"/>
</dbReference>
<dbReference type="InterPro" id="IPR009006">
    <property type="entry name" value="Ala_racemase/Decarboxylase_C"/>
</dbReference>
<dbReference type="InterPro" id="IPR029066">
    <property type="entry name" value="PLP-binding_barrel"/>
</dbReference>
<proteinExistence type="inferred from homology"/>
<feature type="binding site" evidence="4 6">
    <location>
        <position position="315"/>
    </location>
    <ligand>
        <name>substrate</name>
    </ligand>
</feature>
<dbReference type="EMBL" id="ABIK02000004">
    <property type="protein sequence ID" value="EDS75780.1"/>
    <property type="molecule type" value="Genomic_DNA"/>
</dbReference>
<dbReference type="InterPro" id="IPR011079">
    <property type="entry name" value="Ala_racemase_C"/>
</dbReference>
<dbReference type="InterPro" id="IPR000821">
    <property type="entry name" value="Ala_racemase"/>
</dbReference>
<keyword evidence="2 4" id="KW-0663">Pyridoxal phosphate</keyword>
<dbReference type="InterPro" id="IPR001608">
    <property type="entry name" value="Ala_racemase_N"/>
</dbReference>
<keyword evidence="3 4" id="KW-0413">Isomerase</keyword>
<dbReference type="GO" id="GO:0030170">
    <property type="term" value="F:pyridoxal phosphate binding"/>
    <property type="evidence" value="ECO:0007669"/>
    <property type="project" value="UniProtKB-UniRule"/>
</dbReference>
<feature type="active site" description="Proton acceptor; specific for D-alanine" evidence="4">
    <location>
        <position position="48"/>
    </location>
</feature>
<dbReference type="PANTHER" id="PTHR30511">
    <property type="entry name" value="ALANINE RACEMASE"/>
    <property type="match status" value="1"/>
</dbReference>
<feature type="modified residue" description="N6-(pyridoxal phosphate)lysine" evidence="4 5">
    <location>
        <position position="48"/>
    </location>
</feature>
<comment type="function">
    <text evidence="4">Catalyzes the interconversion of L-alanine and D-alanine. May also act on other amino acids.</text>
</comment>
<evidence type="ECO:0000256" key="5">
    <source>
        <dbReference type="PIRSR" id="PIRSR600821-50"/>
    </source>
</evidence>
<evidence type="ECO:0000313" key="8">
    <source>
        <dbReference type="EMBL" id="EDS75780.1"/>
    </source>
</evidence>
<dbReference type="InterPro" id="IPR020622">
    <property type="entry name" value="Ala_racemase_pyridoxalP-BS"/>
</dbReference>
<dbReference type="Pfam" id="PF01168">
    <property type="entry name" value="Ala_racemase_N"/>
    <property type="match status" value="1"/>
</dbReference>
<dbReference type="AlphaFoldDB" id="B1BZD3"/>
<feature type="domain" description="Alanine racemase C-terminal" evidence="7">
    <location>
        <begin position="247"/>
        <end position="368"/>
    </location>
</feature>
<comment type="similarity">
    <text evidence="4">Belongs to the alanine racemase family.</text>
</comment>
<feature type="active site" description="Proton acceptor; specific for L-alanine" evidence="4">
    <location>
        <position position="268"/>
    </location>
</feature>
<name>B1BZD3_9FIRM</name>
<comment type="catalytic activity">
    <reaction evidence="4">
        <text>L-alanine = D-alanine</text>
        <dbReference type="Rhea" id="RHEA:20249"/>
        <dbReference type="ChEBI" id="CHEBI:57416"/>
        <dbReference type="ChEBI" id="CHEBI:57972"/>
        <dbReference type="EC" id="5.1.1.1"/>
    </reaction>
</comment>
<dbReference type="Proteomes" id="UP000004910">
    <property type="component" value="Unassembled WGS sequence"/>
</dbReference>
<reference evidence="8" key="2">
    <citation type="submission" date="2014-06" db="EMBL/GenBank/DDBJ databases">
        <title>Draft genome sequence of Clostridium spiroforme (DSM 1552).</title>
        <authorList>
            <person name="Sudarsanam P."/>
            <person name="Ley R."/>
            <person name="Guruge J."/>
            <person name="Turnbaugh P.J."/>
            <person name="Mahowald M."/>
            <person name="Liep D."/>
            <person name="Gordon J."/>
        </authorList>
    </citation>
    <scope>NUCLEOTIDE SEQUENCE</scope>
    <source>
        <strain evidence="8">DSM 1552</strain>
    </source>
</reference>
<comment type="cofactor">
    <cofactor evidence="1 4 5">
        <name>pyridoxal 5'-phosphate</name>
        <dbReference type="ChEBI" id="CHEBI:597326"/>
    </cofactor>
</comment>
<dbReference type="PANTHER" id="PTHR30511:SF0">
    <property type="entry name" value="ALANINE RACEMASE, CATABOLIC-RELATED"/>
    <property type="match status" value="1"/>
</dbReference>
<comment type="caution">
    <text evidence="8">The sequence shown here is derived from an EMBL/GenBank/DDBJ whole genome shotgun (WGS) entry which is preliminary data.</text>
</comment>
<dbReference type="eggNOG" id="COG0787">
    <property type="taxonomic scope" value="Bacteria"/>
</dbReference>
<evidence type="ECO:0000256" key="4">
    <source>
        <dbReference type="HAMAP-Rule" id="MF_01201"/>
    </source>
</evidence>
<protein>
    <recommendedName>
        <fullName evidence="4">Alanine racemase</fullName>
        <ecNumber evidence="4">5.1.1.1</ecNumber>
    </recommendedName>
</protein>